<evidence type="ECO:0000313" key="1">
    <source>
        <dbReference type="EMBL" id="QLG43812.1"/>
    </source>
</evidence>
<evidence type="ECO:0000313" key="2">
    <source>
        <dbReference type="Proteomes" id="UP000509302"/>
    </source>
</evidence>
<protein>
    <submittedName>
        <fullName evidence="1">Redoxin domain-containing protein</fullName>
    </submittedName>
</protein>
<dbReference type="EMBL" id="CP058595">
    <property type="protein sequence ID" value="QLG43812.1"/>
    <property type="molecule type" value="Genomic_DNA"/>
</dbReference>
<organism evidence="1 2">
    <name type="scientific">Costertonia aggregata</name>
    <dbReference type="NCBI Taxonomy" id="343403"/>
    <lineage>
        <taxon>Bacteria</taxon>
        <taxon>Pseudomonadati</taxon>
        <taxon>Bacteroidota</taxon>
        <taxon>Flavobacteriia</taxon>
        <taxon>Flavobacteriales</taxon>
        <taxon>Flavobacteriaceae</taxon>
        <taxon>Costertonia</taxon>
    </lineage>
</organism>
<dbReference type="Proteomes" id="UP000509302">
    <property type="component" value="Chromosome"/>
</dbReference>
<name>A0A7H9AJF4_9FLAO</name>
<dbReference type="AlphaFoldDB" id="A0A7H9AJF4"/>
<sequence length="462" mass="54211">MNRILLFLFLPLVICCSEEEKKSPTVFFAGEIVNPTSEYVVLYKDDVIIDSAKLDTDNRFAFTLNSINEGLHHFSHSPELQYIYLEHNDSIQIRLNTIDFDESLVFSGTNGDINNFLINMFLTNEDEQYLIKNSYCRLEPEAFDAKLDSLKELKINELKDLQTEITLSKGALEMANASIDYNYFIYKELYPFYHKRRNGENTLHPVSKDFYSYRKDIDYEGKNLTYLRPYYNFMLWHFENLSFMECKEYCSTHDKKVKNKLHFNTHKLRIIDSLAKGKELRDNLFRNVAVDYLLKVHDKQENNEAFISEFHKFSKNNKHIAEIDSLYIGIKNIQPANKIPNLMVVDVDGNTKSLQEISKGKKVVFYFWSATNKRHFNNVVARVANLTETYPDHTFVGINLRTDDLRWKTMIGSHKLNPETQFRATDYRDLEQTLMVFNDRNKSVIAEDGIIVDAFANLYKSF</sequence>
<keyword evidence="2" id="KW-1185">Reference proteome</keyword>
<dbReference type="Gene3D" id="3.40.30.10">
    <property type="entry name" value="Glutaredoxin"/>
    <property type="match status" value="1"/>
</dbReference>
<reference evidence="1 2" key="1">
    <citation type="journal article" date="2006" name="Int. J. Syst. Evol. Microbiol.">
        <title>Costertonia aggregata gen. nov., sp. nov., a mesophilic marine bacterium of the family Flavobacteriaceae, isolated from a mature biofilm.</title>
        <authorList>
            <person name="Kwon K.K."/>
            <person name="Lee Y.K."/>
            <person name="Lee H.K."/>
        </authorList>
    </citation>
    <scope>NUCLEOTIDE SEQUENCE [LARGE SCALE GENOMIC DNA]</scope>
    <source>
        <strain evidence="1 2">KCCM 42265</strain>
    </source>
</reference>
<proteinExistence type="predicted"/>
<gene>
    <name evidence="1" type="ORF">HYG79_00080</name>
</gene>
<dbReference type="SUPFAM" id="SSF52833">
    <property type="entry name" value="Thioredoxin-like"/>
    <property type="match status" value="1"/>
</dbReference>
<dbReference type="InterPro" id="IPR036249">
    <property type="entry name" value="Thioredoxin-like_sf"/>
</dbReference>
<dbReference type="KEGG" id="cagg:HYG79_00080"/>
<dbReference type="RefSeq" id="WP_179240149.1">
    <property type="nucleotide sequence ID" value="NZ_CP058595.1"/>
</dbReference>
<accession>A0A7H9AJF4</accession>